<reference evidence="2 3" key="1">
    <citation type="submission" date="2016-11" db="EMBL/GenBank/DDBJ databases">
        <authorList>
            <person name="Jaros S."/>
            <person name="Januszkiewicz K."/>
            <person name="Wedrychowicz H."/>
        </authorList>
    </citation>
    <scope>NUCLEOTIDE SEQUENCE [LARGE SCALE GENOMIC DNA]</scope>
    <source>
        <strain evidence="2 3">CECT 7868</strain>
    </source>
</reference>
<dbReference type="OrthoDB" id="7055710at2"/>
<evidence type="ECO:0000313" key="3">
    <source>
        <dbReference type="Proteomes" id="UP000184608"/>
    </source>
</evidence>
<dbReference type="InterPro" id="IPR000073">
    <property type="entry name" value="AB_hydrolase_1"/>
</dbReference>
<protein>
    <submittedName>
        <fullName evidence="2">3-oxoadipate enol-lactonase 2</fullName>
        <ecNumber evidence="2">3.1.1.24</ecNumber>
    </submittedName>
</protein>
<evidence type="ECO:0000259" key="1">
    <source>
        <dbReference type="Pfam" id="PF00561"/>
    </source>
</evidence>
<organism evidence="2 3">
    <name type="scientific">Vibrio aerogenes CECT 7868</name>
    <dbReference type="NCBI Taxonomy" id="1216006"/>
    <lineage>
        <taxon>Bacteria</taxon>
        <taxon>Pseudomonadati</taxon>
        <taxon>Pseudomonadota</taxon>
        <taxon>Gammaproteobacteria</taxon>
        <taxon>Vibrionales</taxon>
        <taxon>Vibrionaceae</taxon>
        <taxon>Vibrio</taxon>
    </lineage>
</organism>
<dbReference type="Pfam" id="PF00561">
    <property type="entry name" value="Abhydrolase_1"/>
    <property type="match status" value="1"/>
</dbReference>
<accession>A0A1M6BWV8</accession>
<keyword evidence="3" id="KW-1185">Reference proteome</keyword>
<dbReference type="InterPro" id="IPR029058">
    <property type="entry name" value="AB_hydrolase_fold"/>
</dbReference>
<dbReference type="STRING" id="1216006.VA7868_03887"/>
<dbReference type="Gene3D" id="3.40.50.1820">
    <property type="entry name" value="alpha/beta hydrolase"/>
    <property type="match status" value="1"/>
</dbReference>
<dbReference type="EC" id="3.1.1.24" evidence="2"/>
<dbReference type="PANTHER" id="PTHR46438">
    <property type="entry name" value="ALPHA/BETA-HYDROLASES SUPERFAMILY PROTEIN"/>
    <property type="match status" value="1"/>
</dbReference>
<sequence length="279" mass="31179">MISTIPQRFKTETGLAYTKSGSGPALVLIHGVGLRLEAWMRQFEAFNRHFTVYAVDMPGHGESDIMPQCRCIEDYTDVIARWVKQDIRQPVLIMGHSMGSMIALNFASRYQEWCLGTVAFNSVFRRSEEAKAAVQERVKQIKSSLTHLHTTAPVKRWFDFPLSKLDEENAQLCTEWLSTVSLPGYSQAYEVFCHNDGPEDDELRNLSMPALFITGSDDPNSTPAMSAAMGALCPVGESRIISHAKHMAPMTHSGEINEIVIDFALSCIEAQSIEYEQQG</sequence>
<name>A0A1M6BWV8_9VIBR</name>
<dbReference type="PRINTS" id="PR00111">
    <property type="entry name" value="ABHYDROLASE"/>
</dbReference>
<proteinExistence type="predicted"/>
<dbReference type="RefSeq" id="WP_073605493.1">
    <property type="nucleotide sequence ID" value="NZ_FQXZ01000044.1"/>
</dbReference>
<evidence type="ECO:0000313" key="2">
    <source>
        <dbReference type="EMBL" id="SHI53161.1"/>
    </source>
</evidence>
<feature type="domain" description="AB hydrolase-1" evidence="1">
    <location>
        <begin position="24"/>
        <end position="252"/>
    </location>
</feature>
<keyword evidence="2" id="KW-0378">Hydrolase</keyword>
<dbReference type="SUPFAM" id="SSF53474">
    <property type="entry name" value="alpha/beta-Hydrolases"/>
    <property type="match status" value="1"/>
</dbReference>
<dbReference type="AlphaFoldDB" id="A0A1M6BWV8"/>
<dbReference type="EMBL" id="FQXZ01000044">
    <property type="protein sequence ID" value="SHI53161.1"/>
    <property type="molecule type" value="Genomic_DNA"/>
</dbReference>
<dbReference type="Proteomes" id="UP000184608">
    <property type="component" value="Unassembled WGS sequence"/>
</dbReference>
<dbReference type="GO" id="GO:0047570">
    <property type="term" value="F:3-oxoadipate enol-lactonase activity"/>
    <property type="evidence" value="ECO:0007669"/>
    <property type="project" value="UniProtKB-EC"/>
</dbReference>
<gene>
    <name evidence="2" type="primary">catD</name>
    <name evidence="2" type="ORF">VA7868_03887</name>
</gene>